<evidence type="ECO:0000313" key="2">
    <source>
        <dbReference type="EMBL" id="CAE2240134.1"/>
    </source>
</evidence>
<evidence type="ECO:0000256" key="1">
    <source>
        <dbReference type="SAM" id="MobiDB-lite"/>
    </source>
</evidence>
<gene>
    <name evidence="2" type="ORF">OAUR00152_LOCUS15508</name>
</gene>
<reference evidence="2" key="1">
    <citation type="submission" date="2021-01" db="EMBL/GenBank/DDBJ databases">
        <authorList>
            <person name="Corre E."/>
            <person name="Pelletier E."/>
            <person name="Niang G."/>
            <person name="Scheremetjew M."/>
            <person name="Finn R."/>
            <person name="Kale V."/>
            <person name="Holt S."/>
            <person name="Cochrane G."/>
            <person name="Meng A."/>
            <person name="Brown T."/>
            <person name="Cohen L."/>
        </authorList>
    </citation>
    <scope>NUCLEOTIDE SEQUENCE</scope>
    <source>
        <strain evidence="2">Isolate 1302-5</strain>
    </source>
</reference>
<feature type="region of interest" description="Disordered" evidence="1">
    <location>
        <begin position="50"/>
        <end position="86"/>
    </location>
</feature>
<name>A0A7S4IUX7_9STRA</name>
<organism evidence="2">
    <name type="scientific">Odontella aurita</name>
    <dbReference type="NCBI Taxonomy" id="265563"/>
    <lineage>
        <taxon>Eukaryota</taxon>
        <taxon>Sar</taxon>
        <taxon>Stramenopiles</taxon>
        <taxon>Ochrophyta</taxon>
        <taxon>Bacillariophyta</taxon>
        <taxon>Mediophyceae</taxon>
        <taxon>Biddulphiophycidae</taxon>
        <taxon>Eupodiscales</taxon>
        <taxon>Odontellaceae</taxon>
        <taxon>Odontella</taxon>
    </lineage>
</organism>
<sequence length="169" mass="17885">MIAKRLGLELAGLVGSASSGLLAGSALMETPDRSSSGIYIPCGATNNNFLTTPSKMRHSGSESSSPPSMPPPPSGGEPQSREGHTSCCCGGRRCGGTSGVACGRRRMQQWWEWWKKARRPRSPATSTGDETFPHDVDRTFSPETLASAAGHGVADFNMQCMCIGDQHVT</sequence>
<accession>A0A7S4IUX7</accession>
<dbReference type="AlphaFoldDB" id="A0A7S4IUX7"/>
<protein>
    <submittedName>
        <fullName evidence="2">Uncharacterized protein</fullName>
    </submittedName>
</protein>
<proteinExistence type="predicted"/>
<dbReference type="EMBL" id="HBKQ01022811">
    <property type="protein sequence ID" value="CAE2240134.1"/>
    <property type="molecule type" value="Transcribed_RNA"/>
</dbReference>